<comment type="caution">
    <text evidence="2">The sequence shown here is derived from an EMBL/GenBank/DDBJ whole genome shotgun (WGS) entry which is preliminary data.</text>
</comment>
<gene>
    <name evidence="2" type="ORF">FHE74_04580</name>
</gene>
<dbReference type="GO" id="GO:0004497">
    <property type="term" value="F:monooxygenase activity"/>
    <property type="evidence" value="ECO:0007669"/>
    <property type="project" value="TreeGrafter"/>
</dbReference>
<name>A0A5C4U5E6_9CORY</name>
<dbReference type="Gene3D" id="3.50.50.60">
    <property type="entry name" value="FAD/NAD(P)-binding domain"/>
    <property type="match status" value="1"/>
</dbReference>
<dbReference type="PRINTS" id="PR00368">
    <property type="entry name" value="FADPNR"/>
</dbReference>
<dbReference type="OrthoDB" id="9808049at2"/>
<keyword evidence="3" id="KW-1185">Reference proteome</keyword>
<dbReference type="PANTHER" id="PTHR43539:SF78">
    <property type="entry name" value="FLAVIN-CONTAINING MONOOXYGENASE"/>
    <property type="match status" value="1"/>
</dbReference>
<keyword evidence="1" id="KW-0560">Oxidoreductase</keyword>
<dbReference type="EMBL" id="VDHJ01000005">
    <property type="protein sequence ID" value="TNL98480.1"/>
    <property type="molecule type" value="Genomic_DNA"/>
</dbReference>
<reference evidence="2 3" key="1">
    <citation type="submission" date="2019-06" db="EMBL/GenBank/DDBJ databases">
        <authorList>
            <person name="Li J."/>
        </authorList>
    </citation>
    <scope>NUCLEOTIDE SEQUENCE [LARGE SCALE GENOMIC DNA]</scope>
    <source>
        <strain evidence="2 3">LMG 28165</strain>
    </source>
</reference>
<dbReference type="InterPro" id="IPR036188">
    <property type="entry name" value="FAD/NAD-bd_sf"/>
</dbReference>
<dbReference type="Pfam" id="PF13738">
    <property type="entry name" value="Pyr_redox_3"/>
    <property type="match status" value="1"/>
</dbReference>
<dbReference type="AlphaFoldDB" id="A0A5C4U5E6"/>
<evidence type="ECO:0000313" key="3">
    <source>
        <dbReference type="Proteomes" id="UP000312032"/>
    </source>
</evidence>
<protein>
    <submittedName>
        <fullName evidence="2">NAD(P)/FAD-dependent oxidoreductase</fullName>
    </submittedName>
</protein>
<dbReference type="PRINTS" id="PR00469">
    <property type="entry name" value="PNDRDTASEII"/>
</dbReference>
<evidence type="ECO:0000313" key="2">
    <source>
        <dbReference type="EMBL" id="TNL98480.1"/>
    </source>
</evidence>
<organism evidence="2 3">
    <name type="scientific">Corynebacterium tapiri</name>
    <dbReference type="NCBI Taxonomy" id="1448266"/>
    <lineage>
        <taxon>Bacteria</taxon>
        <taxon>Bacillati</taxon>
        <taxon>Actinomycetota</taxon>
        <taxon>Actinomycetes</taxon>
        <taxon>Mycobacteriales</taxon>
        <taxon>Corynebacteriaceae</taxon>
        <taxon>Corynebacterium</taxon>
    </lineage>
</organism>
<dbReference type="InterPro" id="IPR050982">
    <property type="entry name" value="Auxin_biosynth/cation_transpt"/>
</dbReference>
<dbReference type="PANTHER" id="PTHR43539">
    <property type="entry name" value="FLAVIN-BINDING MONOOXYGENASE-LIKE PROTEIN (AFU_ORTHOLOGUE AFUA_4G09220)"/>
    <property type="match status" value="1"/>
</dbReference>
<proteinExistence type="predicted"/>
<dbReference type="SUPFAM" id="SSF51971">
    <property type="entry name" value="Nucleotide-binding domain"/>
    <property type="match status" value="1"/>
</dbReference>
<dbReference type="RefSeq" id="WP_139465325.1">
    <property type="nucleotide sequence ID" value="NZ_VDHJ01000005.1"/>
</dbReference>
<dbReference type="SUPFAM" id="SSF51905">
    <property type="entry name" value="FAD/NAD(P)-binding domain"/>
    <property type="match status" value="1"/>
</dbReference>
<sequence>MFDTVVVGGGQAGLATGYYLRRAGLEFVILDDQQGPGAAWRHMWPSMTLFSSASFSNLPGTPMPSYPGYPPAAHVVEYFRKYEARYELPIERPEHVDSVEFSDGIFSVRSADRTWQSRTVVAATGRMTAPFIPYYPGQFRGRQWHSGVYPGPEPFRGSRVAVVGSGNSGAQIAAELTEHAQVTWYTRGEPRWMPDDVDGSALFDLAFSRVAALRKGEPDPGDASSLGDIVVLPAVKKARDSGALVATPMFTSLDEVEADHLIWCTGFRPAIGAFRAVSECPGMHFVGYGDETGPGSATIIGVGQYAKRTVEDIRTLLD</sequence>
<evidence type="ECO:0000256" key="1">
    <source>
        <dbReference type="ARBA" id="ARBA00023002"/>
    </source>
</evidence>
<accession>A0A5C4U5E6</accession>
<dbReference type="Proteomes" id="UP000312032">
    <property type="component" value="Unassembled WGS sequence"/>
</dbReference>
<dbReference type="GO" id="GO:0050660">
    <property type="term" value="F:flavin adenine dinucleotide binding"/>
    <property type="evidence" value="ECO:0007669"/>
    <property type="project" value="TreeGrafter"/>
</dbReference>